<evidence type="ECO:0000313" key="3">
    <source>
        <dbReference type="EMBL" id="MFC4620580.1"/>
    </source>
</evidence>
<dbReference type="InterPro" id="IPR050695">
    <property type="entry name" value="N-acetylmuramoyl_amidase_3"/>
</dbReference>
<evidence type="ECO:0000313" key="4">
    <source>
        <dbReference type="Proteomes" id="UP001596022"/>
    </source>
</evidence>
<dbReference type="Gene3D" id="3.30.70.1070">
    <property type="entry name" value="Sporulation related repeat"/>
    <property type="match status" value="1"/>
</dbReference>
<dbReference type="Gene3D" id="3.40.630.40">
    <property type="entry name" value="Zn-dependent exopeptidases"/>
    <property type="match status" value="1"/>
</dbReference>
<reference evidence="4" key="1">
    <citation type="journal article" date="2019" name="Int. J. Syst. Evol. Microbiol.">
        <title>The Global Catalogue of Microorganisms (GCM) 10K type strain sequencing project: providing services to taxonomists for standard genome sequencing and annotation.</title>
        <authorList>
            <consortium name="The Broad Institute Genomics Platform"/>
            <consortium name="The Broad Institute Genome Sequencing Center for Infectious Disease"/>
            <person name="Wu L."/>
            <person name="Ma J."/>
        </authorList>
    </citation>
    <scope>NUCLEOTIDE SEQUENCE [LARGE SCALE GENOMIC DNA]</scope>
    <source>
        <strain evidence="4">CGMCC 1.16306</strain>
    </source>
</reference>
<dbReference type="PANTHER" id="PTHR30404:SF0">
    <property type="entry name" value="N-ACETYLMURAMOYL-L-ALANINE AMIDASE AMIC"/>
    <property type="match status" value="1"/>
</dbReference>
<dbReference type="InterPro" id="IPR007730">
    <property type="entry name" value="SPOR-like_dom"/>
</dbReference>
<accession>A0ABV9GTG6</accession>
<dbReference type="CDD" id="cd02696">
    <property type="entry name" value="MurNAc-LAA"/>
    <property type="match status" value="1"/>
</dbReference>
<dbReference type="Pfam" id="PF01520">
    <property type="entry name" value="Amidase_3"/>
    <property type="match status" value="1"/>
</dbReference>
<dbReference type="PANTHER" id="PTHR30404">
    <property type="entry name" value="N-ACETYLMURAMOYL-L-ALANINE AMIDASE"/>
    <property type="match status" value="1"/>
</dbReference>
<organism evidence="3 4">
    <name type="scientific">Camelliibacillus cellulosilyticus</name>
    <dbReference type="NCBI Taxonomy" id="2174486"/>
    <lineage>
        <taxon>Bacteria</taxon>
        <taxon>Bacillati</taxon>
        <taxon>Bacillota</taxon>
        <taxon>Bacilli</taxon>
        <taxon>Bacillales</taxon>
        <taxon>Sporolactobacillaceae</taxon>
        <taxon>Camelliibacillus</taxon>
    </lineage>
</organism>
<dbReference type="InterPro" id="IPR036680">
    <property type="entry name" value="SPOR-like_sf"/>
</dbReference>
<proteinExistence type="predicted"/>
<dbReference type="SMART" id="SM00646">
    <property type="entry name" value="Ami_3"/>
    <property type="match status" value="1"/>
</dbReference>
<keyword evidence="1" id="KW-0378">Hydrolase</keyword>
<protein>
    <submittedName>
        <fullName evidence="3">N-acetylmuramoyl-L-alanine amidase</fullName>
    </submittedName>
</protein>
<gene>
    <name evidence="3" type="ORF">ACFO4N_17970</name>
</gene>
<evidence type="ECO:0000259" key="2">
    <source>
        <dbReference type="PROSITE" id="PS51724"/>
    </source>
</evidence>
<evidence type="ECO:0000256" key="1">
    <source>
        <dbReference type="ARBA" id="ARBA00022801"/>
    </source>
</evidence>
<dbReference type="Pfam" id="PF05036">
    <property type="entry name" value="SPOR"/>
    <property type="match status" value="1"/>
</dbReference>
<dbReference type="Proteomes" id="UP001596022">
    <property type="component" value="Unassembled WGS sequence"/>
</dbReference>
<feature type="domain" description="SPOR" evidence="2">
    <location>
        <begin position="186"/>
        <end position="265"/>
    </location>
</feature>
<name>A0ABV9GTG6_9BACL</name>
<dbReference type="SUPFAM" id="SSF53187">
    <property type="entry name" value="Zn-dependent exopeptidases"/>
    <property type="match status" value="1"/>
</dbReference>
<dbReference type="SUPFAM" id="SSF110997">
    <property type="entry name" value="Sporulation related repeat"/>
    <property type="match status" value="1"/>
</dbReference>
<dbReference type="PROSITE" id="PS51724">
    <property type="entry name" value="SPOR"/>
    <property type="match status" value="1"/>
</dbReference>
<dbReference type="RefSeq" id="WP_376847692.1">
    <property type="nucleotide sequence ID" value="NZ_JBHSFW010000030.1"/>
</dbReference>
<sequence>MVFKIYLDPGHGGSDPGASGNGIEEKNITLDIALRIRDILLDEYEGVEVKLSRATDTYIGLETRTDEANTWGADYFLSIHCNSFNGSAHGYEDYIYIGLSDASSTAKYQDIIHEEVASINQLTERGTKKADFHVLRESSMPALLTENGYIDNDHDAALMKKSSWRQSVARGHVNGLARAFHLKRKTKTERLYKVLAGSFKSRKNAQTRVTFLQSKGIDAMINRENLSDHLWYRVQAGAFRSKENAKALLVQVKRTGIADAYISEENGQ</sequence>
<comment type="caution">
    <text evidence="3">The sequence shown here is derived from an EMBL/GenBank/DDBJ whole genome shotgun (WGS) entry which is preliminary data.</text>
</comment>
<dbReference type="EMBL" id="JBHSFW010000030">
    <property type="protein sequence ID" value="MFC4620580.1"/>
    <property type="molecule type" value="Genomic_DNA"/>
</dbReference>
<dbReference type="InterPro" id="IPR002508">
    <property type="entry name" value="MurNAc-LAA_cat"/>
</dbReference>
<keyword evidence="4" id="KW-1185">Reference proteome</keyword>